<feature type="chain" id="PRO_5011601660" evidence="4">
    <location>
        <begin position="23"/>
        <end position="676"/>
    </location>
</feature>
<feature type="domain" description="Penicillin-binding protein dimerisation" evidence="6">
    <location>
        <begin position="148"/>
        <end position="318"/>
    </location>
</feature>
<dbReference type="InterPro" id="IPR032710">
    <property type="entry name" value="NTF2-like_dom_sf"/>
</dbReference>
<evidence type="ECO:0000313" key="9">
    <source>
        <dbReference type="Proteomes" id="UP000198577"/>
    </source>
</evidence>
<keyword evidence="3" id="KW-0472">Membrane</keyword>
<dbReference type="EMBL" id="FOXR01000013">
    <property type="protein sequence ID" value="SFQ12845.1"/>
    <property type="molecule type" value="Genomic_DNA"/>
</dbReference>
<dbReference type="InterPro" id="IPR050515">
    <property type="entry name" value="Beta-lactam/transpept"/>
</dbReference>
<dbReference type="Gene3D" id="3.40.710.10">
    <property type="entry name" value="DD-peptidase/beta-lactamase superfamily"/>
    <property type="match status" value="1"/>
</dbReference>
<comment type="subcellular location">
    <subcellularLocation>
        <location evidence="1">Membrane</location>
    </subcellularLocation>
</comment>
<dbReference type="GO" id="GO:0005886">
    <property type="term" value="C:plasma membrane"/>
    <property type="evidence" value="ECO:0007669"/>
    <property type="project" value="TreeGrafter"/>
</dbReference>
<dbReference type="PANTHER" id="PTHR30627:SF25">
    <property type="entry name" value="PENICILLIN-BINDING PROTEIN 3"/>
    <property type="match status" value="1"/>
</dbReference>
<accession>A0A1I5VZF7</accession>
<dbReference type="OrthoDB" id="9766847at2"/>
<dbReference type="InterPro" id="IPR036138">
    <property type="entry name" value="PBP_dimer_sf"/>
</dbReference>
<dbReference type="InterPro" id="IPR012338">
    <property type="entry name" value="Beta-lactam/transpept-like"/>
</dbReference>
<dbReference type="Pfam" id="PF03717">
    <property type="entry name" value="PBP_dimer"/>
    <property type="match status" value="1"/>
</dbReference>
<keyword evidence="9" id="KW-1185">Reference proteome</keyword>
<evidence type="ECO:0000259" key="6">
    <source>
        <dbReference type="Pfam" id="PF03717"/>
    </source>
</evidence>
<dbReference type="GO" id="GO:0071555">
    <property type="term" value="P:cell wall organization"/>
    <property type="evidence" value="ECO:0007669"/>
    <property type="project" value="TreeGrafter"/>
</dbReference>
<evidence type="ECO:0000313" key="8">
    <source>
        <dbReference type="EMBL" id="SFQ12845.1"/>
    </source>
</evidence>
<dbReference type="STRING" id="937334.SAMN05444406_11340"/>
<dbReference type="Gene3D" id="3.30.1390.30">
    <property type="entry name" value="Penicillin-binding protein 2a, domain 3"/>
    <property type="match status" value="1"/>
</dbReference>
<dbReference type="SUPFAM" id="SSF56601">
    <property type="entry name" value="beta-lactamase/transpeptidase-like"/>
    <property type="match status" value="1"/>
</dbReference>
<dbReference type="Gene3D" id="3.90.1310.10">
    <property type="entry name" value="Penicillin-binding protein 2a (Domain 2)"/>
    <property type="match status" value="1"/>
</dbReference>
<evidence type="ECO:0000259" key="7">
    <source>
        <dbReference type="Pfam" id="PF05223"/>
    </source>
</evidence>
<dbReference type="Gene3D" id="3.10.450.100">
    <property type="entry name" value="NTF2-like, domain 1"/>
    <property type="match status" value="1"/>
</dbReference>
<dbReference type="AlphaFoldDB" id="A0A1I5VZF7"/>
<sequence>MKRFLMAIALGLIMCWTVSSCSKPNPEEPANAYLDAWKQGRYQDMYELLSSDSQSSINQQDFVNRYTNIFSAIKLNKLEITTEEILIEGDKAYLPFRATFHTGTVGTFEYEYTLPLVLEDKQWKIAWSPSLIFPIMHEGDKVRITQHSAKRGVITDREGNQLAVDGPVYTVGAKPSAIPDIDGFVKALAPLIEMDESAIRNILNQKWVKDNPDLFVPIKNLPFNISEDCKNQLLNVKGVMLSSKSHTTRQYPMEQAFAHVTGYVQQINQEELKEKSPEGYEAEDLIGRQGVEAALEEKLRGRRGYTLYIEDKEGKQKNVIAKVEPQNGNDVMLTIDPDLQKTAYEALKGHKGSVVALNPATGEVLALVSQPSFDPNIFPVGVSPSSWKTISQDPNHPLINRCVQSLYPPGSVFKPFTAAMALEGGIITPQTVVPEAQKEEWVPSPNWTAPPIRRVPHPPGEVNLRNAIVWSDNIFFAWTGLKIGYKDFEAFANRYGLGTSLPFILPVKSSQVKNDTTQWSDPLLANTSYGQGEMLVTPLQMAAMYTAFYNGGDMMLPQLIKEIRTASGQTVESLQPKPWLEDVIPKQHVETLLPILVDTVEDPTGTAHKVKIPGLTIAGKTGTAQVGDKKEEIAWFIGFTLNAERPLLVCVALEVPAGEGDIKLDIARRMFAEYYR</sequence>
<dbReference type="SUPFAM" id="SSF54427">
    <property type="entry name" value="NTF2-like"/>
    <property type="match status" value="1"/>
</dbReference>
<dbReference type="Proteomes" id="UP000198577">
    <property type="component" value="Unassembled WGS sequence"/>
</dbReference>
<evidence type="ECO:0000256" key="2">
    <source>
        <dbReference type="ARBA" id="ARBA00007171"/>
    </source>
</evidence>
<feature type="domain" description="NTF2-like N-terminal transpeptidase" evidence="7">
    <location>
        <begin position="25"/>
        <end position="140"/>
    </location>
</feature>
<dbReference type="Pfam" id="PF05223">
    <property type="entry name" value="MecA_N"/>
    <property type="match status" value="1"/>
</dbReference>
<dbReference type="GO" id="GO:0008658">
    <property type="term" value="F:penicillin binding"/>
    <property type="evidence" value="ECO:0007669"/>
    <property type="project" value="InterPro"/>
</dbReference>
<evidence type="ECO:0000256" key="4">
    <source>
        <dbReference type="SAM" id="SignalP"/>
    </source>
</evidence>
<feature type="signal peptide" evidence="4">
    <location>
        <begin position="1"/>
        <end position="22"/>
    </location>
</feature>
<dbReference type="PANTHER" id="PTHR30627">
    <property type="entry name" value="PEPTIDOGLYCAN D,D-TRANSPEPTIDASE"/>
    <property type="match status" value="1"/>
</dbReference>
<evidence type="ECO:0000256" key="3">
    <source>
        <dbReference type="ARBA" id="ARBA00023136"/>
    </source>
</evidence>
<dbReference type="GO" id="GO:0046677">
    <property type="term" value="P:response to antibiotic"/>
    <property type="evidence" value="ECO:0007669"/>
    <property type="project" value="InterPro"/>
</dbReference>
<dbReference type="InterPro" id="IPR001460">
    <property type="entry name" value="PCN-bd_Tpept"/>
</dbReference>
<dbReference type="InterPro" id="IPR005311">
    <property type="entry name" value="PBP_dimer"/>
</dbReference>
<dbReference type="Pfam" id="PF00905">
    <property type="entry name" value="Transpeptidase"/>
    <property type="match status" value="1"/>
</dbReference>
<protein>
    <submittedName>
        <fullName evidence="8">Penicillin-binding protein</fullName>
    </submittedName>
</protein>
<reference evidence="8 9" key="1">
    <citation type="submission" date="2016-10" db="EMBL/GenBank/DDBJ databases">
        <authorList>
            <person name="de Groot N.N."/>
        </authorList>
    </citation>
    <scope>NUCLEOTIDE SEQUENCE [LARGE SCALE GENOMIC DNA]</scope>
    <source>
        <strain evidence="8 9">DSM 20678</strain>
    </source>
</reference>
<dbReference type="SUPFAM" id="SSF56519">
    <property type="entry name" value="Penicillin binding protein dimerisation domain"/>
    <property type="match status" value="1"/>
</dbReference>
<dbReference type="RefSeq" id="WP_092282340.1">
    <property type="nucleotide sequence ID" value="NZ_FOXR01000013.1"/>
</dbReference>
<gene>
    <name evidence="8" type="ORF">SAMN05444406_11340</name>
</gene>
<evidence type="ECO:0000256" key="1">
    <source>
        <dbReference type="ARBA" id="ARBA00004370"/>
    </source>
</evidence>
<feature type="domain" description="Penicillin-binding protein transpeptidase" evidence="5">
    <location>
        <begin position="352"/>
        <end position="669"/>
    </location>
</feature>
<evidence type="ECO:0000259" key="5">
    <source>
        <dbReference type="Pfam" id="PF00905"/>
    </source>
</evidence>
<proteinExistence type="inferred from homology"/>
<comment type="similarity">
    <text evidence="2">Belongs to the transpeptidase family.</text>
</comment>
<keyword evidence="4" id="KW-0732">Signal</keyword>
<name>A0A1I5VZF7_9FIRM</name>
<dbReference type="GO" id="GO:0071972">
    <property type="term" value="F:peptidoglycan L,D-transpeptidase activity"/>
    <property type="evidence" value="ECO:0007669"/>
    <property type="project" value="TreeGrafter"/>
</dbReference>
<dbReference type="InterPro" id="IPR007887">
    <property type="entry name" value="MecA_N"/>
</dbReference>
<dbReference type="PROSITE" id="PS51257">
    <property type="entry name" value="PROKAR_LIPOPROTEIN"/>
    <property type="match status" value="1"/>
</dbReference>
<organism evidence="8 9">
    <name type="scientific">Caldicoprobacter faecalis</name>
    <dbReference type="NCBI Taxonomy" id="937334"/>
    <lineage>
        <taxon>Bacteria</taxon>
        <taxon>Bacillati</taxon>
        <taxon>Bacillota</taxon>
        <taxon>Clostridia</taxon>
        <taxon>Caldicoprobacterales</taxon>
        <taxon>Caldicoprobacteraceae</taxon>
        <taxon>Caldicoprobacter</taxon>
    </lineage>
</organism>